<sequence length="66" mass="7238">MNNGPQEPSTISPTRASRTPTSADELETLKRELMKAEVRLAKARATVTGAEIDVKVLNARLKAFTR</sequence>
<gene>
    <name evidence="2" type="ordered locus">Oter_4367</name>
</gene>
<name>B1ZRI8_OPITP</name>
<dbReference type="AlphaFoldDB" id="B1ZRI8"/>
<dbReference type="Proteomes" id="UP000007013">
    <property type="component" value="Chromosome"/>
</dbReference>
<dbReference type="EMBL" id="CP001032">
    <property type="protein sequence ID" value="ACB77638.1"/>
    <property type="molecule type" value="Genomic_DNA"/>
</dbReference>
<feature type="region of interest" description="Disordered" evidence="1">
    <location>
        <begin position="1"/>
        <end position="23"/>
    </location>
</feature>
<dbReference type="OrthoDB" id="9951833at2"/>
<evidence type="ECO:0000313" key="3">
    <source>
        <dbReference type="Proteomes" id="UP000007013"/>
    </source>
</evidence>
<reference evidence="2 3" key="1">
    <citation type="journal article" date="2011" name="J. Bacteriol.">
        <title>Genome sequence of the verrucomicrobium Opitutus terrae PB90-1, an abundant inhabitant of rice paddy soil ecosystems.</title>
        <authorList>
            <person name="van Passel M.W."/>
            <person name="Kant R."/>
            <person name="Palva A."/>
            <person name="Copeland A."/>
            <person name="Lucas S."/>
            <person name="Lapidus A."/>
            <person name="Glavina del Rio T."/>
            <person name="Pitluck S."/>
            <person name="Goltsman E."/>
            <person name="Clum A."/>
            <person name="Sun H."/>
            <person name="Schmutz J."/>
            <person name="Larimer F.W."/>
            <person name="Land M.L."/>
            <person name="Hauser L."/>
            <person name="Kyrpides N."/>
            <person name="Mikhailova N."/>
            <person name="Richardson P.P."/>
            <person name="Janssen P.H."/>
            <person name="de Vos W.M."/>
            <person name="Smidt H."/>
        </authorList>
    </citation>
    <scope>NUCLEOTIDE SEQUENCE [LARGE SCALE GENOMIC DNA]</scope>
    <source>
        <strain evidence="3">DSM 11246 / JCM 15787 / PB90-1</strain>
    </source>
</reference>
<protein>
    <submittedName>
        <fullName evidence="2">Uncharacterized protein</fullName>
    </submittedName>
</protein>
<feature type="compositionally biased region" description="Polar residues" evidence="1">
    <location>
        <begin position="1"/>
        <end position="22"/>
    </location>
</feature>
<proteinExistence type="predicted"/>
<dbReference type="KEGG" id="ote:Oter_4367"/>
<evidence type="ECO:0000313" key="2">
    <source>
        <dbReference type="EMBL" id="ACB77638.1"/>
    </source>
</evidence>
<dbReference type="HOGENOM" id="CLU_2826931_0_0_0"/>
<organism evidence="2 3">
    <name type="scientific">Opitutus terrae (strain DSM 11246 / JCM 15787 / PB90-1)</name>
    <dbReference type="NCBI Taxonomy" id="452637"/>
    <lineage>
        <taxon>Bacteria</taxon>
        <taxon>Pseudomonadati</taxon>
        <taxon>Verrucomicrobiota</taxon>
        <taxon>Opitutia</taxon>
        <taxon>Opitutales</taxon>
        <taxon>Opitutaceae</taxon>
        <taxon>Opitutus</taxon>
    </lineage>
</organism>
<keyword evidence="3" id="KW-1185">Reference proteome</keyword>
<dbReference type="eggNOG" id="ENOG5030UYF">
    <property type="taxonomic scope" value="Bacteria"/>
</dbReference>
<dbReference type="RefSeq" id="WP_012377158.1">
    <property type="nucleotide sequence ID" value="NC_010571.1"/>
</dbReference>
<accession>B1ZRI8</accession>
<evidence type="ECO:0000256" key="1">
    <source>
        <dbReference type="SAM" id="MobiDB-lite"/>
    </source>
</evidence>
<dbReference type="STRING" id="452637.Oter_4367"/>